<sequence length="238" mass="26081">MSEHITSGMVLAAGLGTRMRPLTLHTPKPLIKVAGRTMADRALDRLKEAGVTHAVLNISYLGEQIAAHFKNRTDMNIQLSNEDEPLETGGGVQKALSLLKGTAFFVLNGDAVLLNGPTPTLRRMKDFWNAADMDVLLLLLPSAKAIGYSGPGDFTLDNRSIPAFREECKTAPYVFSGVQILAHNTFDNRPRGKWSLREIYQDAITKGRARALVHDGDWLHVGTPEGLEVAEDYFAKLA</sequence>
<dbReference type="AlphaFoldDB" id="A0A917F9M9"/>
<evidence type="ECO:0000259" key="3">
    <source>
        <dbReference type="Pfam" id="PF00483"/>
    </source>
</evidence>
<evidence type="ECO:0000256" key="1">
    <source>
        <dbReference type="ARBA" id="ARBA00022679"/>
    </source>
</evidence>
<reference evidence="4" key="1">
    <citation type="journal article" date="2014" name="Int. J. Syst. Evol. Microbiol.">
        <title>Complete genome sequence of Corynebacterium casei LMG S-19264T (=DSM 44701T), isolated from a smear-ripened cheese.</title>
        <authorList>
            <consortium name="US DOE Joint Genome Institute (JGI-PGF)"/>
            <person name="Walter F."/>
            <person name="Albersmeier A."/>
            <person name="Kalinowski J."/>
            <person name="Ruckert C."/>
        </authorList>
    </citation>
    <scope>NUCLEOTIDE SEQUENCE</scope>
    <source>
        <strain evidence="4">CGMCC 1.15254</strain>
    </source>
</reference>
<reference evidence="4" key="2">
    <citation type="submission" date="2020-09" db="EMBL/GenBank/DDBJ databases">
        <authorList>
            <person name="Sun Q."/>
            <person name="Zhou Y."/>
        </authorList>
    </citation>
    <scope>NUCLEOTIDE SEQUENCE</scope>
    <source>
        <strain evidence="4">CGMCC 1.15254</strain>
    </source>
</reference>
<dbReference type="RefSeq" id="WP_188663641.1">
    <property type="nucleotide sequence ID" value="NZ_BMHV01000009.1"/>
</dbReference>
<dbReference type="SUPFAM" id="SSF53448">
    <property type="entry name" value="Nucleotide-diphospho-sugar transferases"/>
    <property type="match status" value="1"/>
</dbReference>
<dbReference type="InterPro" id="IPR005835">
    <property type="entry name" value="NTP_transferase_dom"/>
</dbReference>
<dbReference type="EMBL" id="BMHV01000009">
    <property type="protein sequence ID" value="GGF62844.1"/>
    <property type="molecule type" value="Genomic_DNA"/>
</dbReference>
<dbReference type="PANTHER" id="PTHR43584:SF8">
    <property type="entry name" value="N-ACETYLMURAMATE ALPHA-1-PHOSPHATE URIDYLYLTRANSFERASE"/>
    <property type="match status" value="1"/>
</dbReference>
<dbReference type="GO" id="GO:0016779">
    <property type="term" value="F:nucleotidyltransferase activity"/>
    <property type="evidence" value="ECO:0007669"/>
    <property type="project" value="UniProtKB-KW"/>
</dbReference>
<protein>
    <submittedName>
        <fullName evidence="4">Mannose-1-phosphate guanylyltransferase</fullName>
    </submittedName>
</protein>
<name>A0A917F9M9_9PROT</name>
<evidence type="ECO:0000256" key="2">
    <source>
        <dbReference type="ARBA" id="ARBA00022695"/>
    </source>
</evidence>
<keyword evidence="2 4" id="KW-0548">Nucleotidyltransferase</keyword>
<comment type="caution">
    <text evidence="4">The sequence shown here is derived from an EMBL/GenBank/DDBJ whole genome shotgun (WGS) entry which is preliminary data.</text>
</comment>
<proteinExistence type="predicted"/>
<dbReference type="Pfam" id="PF00483">
    <property type="entry name" value="NTP_transferase"/>
    <property type="match status" value="1"/>
</dbReference>
<dbReference type="Gene3D" id="3.90.550.10">
    <property type="entry name" value="Spore Coat Polysaccharide Biosynthesis Protein SpsA, Chain A"/>
    <property type="match status" value="1"/>
</dbReference>
<feature type="domain" description="Nucleotidyl transferase" evidence="3">
    <location>
        <begin position="8"/>
        <end position="230"/>
    </location>
</feature>
<organism evidence="4 5">
    <name type="scientific">Terasakiella brassicae</name>
    <dbReference type="NCBI Taxonomy" id="1634917"/>
    <lineage>
        <taxon>Bacteria</taxon>
        <taxon>Pseudomonadati</taxon>
        <taxon>Pseudomonadota</taxon>
        <taxon>Alphaproteobacteria</taxon>
        <taxon>Rhodospirillales</taxon>
        <taxon>Terasakiellaceae</taxon>
        <taxon>Terasakiella</taxon>
    </lineage>
</organism>
<accession>A0A917F9M9</accession>
<gene>
    <name evidence="4" type="ORF">GCM10011332_15920</name>
</gene>
<evidence type="ECO:0000313" key="5">
    <source>
        <dbReference type="Proteomes" id="UP000632498"/>
    </source>
</evidence>
<keyword evidence="5" id="KW-1185">Reference proteome</keyword>
<dbReference type="CDD" id="cd06422">
    <property type="entry name" value="NTP_transferase_like_1"/>
    <property type="match status" value="1"/>
</dbReference>
<dbReference type="InterPro" id="IPR029044">
    <property type="entry name" value="Nucleotide-diphossugar_trans"/>
</dbReference>
<keyword evidence="1" id="KW-0808">Transferase</keyword>
<dbReference type="InterPro" id="IPR050065">
    <property type="entry name" value="GlmU-like"/>
</dbReference>
<evidence type="ECO:0000313" key="4">
    <source>
        <dbReference type="EMBL" id="GGF62844.1"/>
    </source>
</evidence>
<dbReference type="Proteomes" id="UP000632498">
    <property type="component" value="Unassembled WGS sequence"/>
</dbReference>
<dbReference type="PANTHER" id="PTHR43584">
    <property type="entry name" value="NUCLEOTIDYL TRANSFERASE"/>
    <property type="match status" value="1"/>
</dbReference>